<feature type="transmembrane region" description="Helical" evidence="6">
    <location>
        <begin position="254"/>
        <end position="280"/>
    </location>
</feature>
<dbReference type="Pfam" id="PF07534">
    <property type="entry name" value="TLD"/>
    <property type="match status" value="2"/>
</dbReference>
<evidence type="ECO:0000259" key="7">
    <source>
        <dbReference type="PROSITE" id="PS51886"/>
    </source>
</evidence>
<feature type="non-terminal residue" evidence="8">
    <location>
        <position position="1"/>
    </location>
</feature>
<dbReference type="OrthoDB" id="26679at2759"/>
<evidence type="ECO:0000256" key="2">
    <source>
        <dbReference type="ARBA" id="ARBA00009540"/>
    </source>
</evidence>
<dbReference type="Proteomes" id="UP000257109">
    <property type="component" value="Unassembled WGS sequence"/>
</dbReference>
<comment type="subcellular location">
    <subcellularLocation>
        <location evidence="1">Mitochondrion</location>
    </subcellularLocation>
</comment>
<evidence type="ECO:0000313" key="8">
    <source>
        <dbReference type="EMBL" id="RDX69371.1"/>
    </source>
</evidence>
<evidence type="ECO:0000256" key="6">
    <source>
        <dbReference type="SAM" id="Phobius"/>
    </source>
</evidence>
<name>A0A371ETJ4_MUCPR</name>
<evidence type="ECO:0000256" key="4">
    <source>
        <dbReference type="ARBA" id="ARBA00040604"/>
    </source>
</evidence>
<evidence type="ECO:0000256" key="3">
    <source>
        <dbReference type="ARBA" id="ARBA00023128"/>
    </source>
</evidence>
<organism evidence="8 9">
    <name type="scientific">Mucuna pruriens</name>
    <name type="common">Velvet bean</name>
    <name type="synonym">Dolichos pruriens</name>
    <dbReference type="NCBI Taxonomy" id="157652"/>
    <lineage>
        <taxon>Eukaryota</taxon>
        <taxon>Viridiplantae</taxon>
        <taxon>Streptophyta</taxon>
        <taxon>Embryophyta</taxon>
        <taxon>Tracheophyta</taxon>
        <taxon>Spermatophyta</taxon>
        <taxon>Magnoliopsida</taxon>
        <taxon>eudicotyledons</taxon>
        <taxon>Gunneridae</taxon>
        <taxon>Pentapetalae</taxon>
        <taxon>rosids</taxon>
        <taxon>fabids</taxon>
        <taxon>Fabales</taxon>
        <taxon>Fabaceae</taxon>
        <taxon>Papilionoideae</taxon>
        <taxon>50 kb inversion clade</taxon>
        <taxon>NPAAA clade</taxon>
        <taxon>indigoferoid/millettioid clade</taxon>
        <taxon>Phaseoleae</taxon>
        <taxon>Mucuna</taxon>
    </lineage>
</organism>
<sequence length="389" mass="42997">MGKKQSFRSKAAYFVSDLTTVLLNPISDNNKPPSLPPSEEEEEEAETKGNSDDAIIDEPDTSSFTAFLFSLLSSSDSGDNIGVGEADDEVADDESATKEGFIVRRSLFSKGNHSLGRAIHQAARMGGFRGRDNNCTETKLKGTVEMKRTVKEPVPVPVVDHHVPEISEPSMLISYSLRNAVYASLPVLFHGRKWLLMYSTWKHGISLSTLYRRSMLWPGLSLLVVGDRKGAVFGGLVEAPLRPSSKRKYQVTSYLYYLMLSGVGCFILQHVNFFFIFLAINFAQGTNNSFVFTNTSGCPVIYRPTGVNRYFTHCSTDFLAIGGGSHFALYLQGDLLNGSSSVSETYGNPCLAHSEEFEVKEVELWGFVFPSKYEEIVELSKTEAPGICH</sequence>
<dbReference type="AlphaFoldDB" id="A0A371ETJ4"/>
<dbReference type="PROSITE" id="PS51886">
    <property type="entry name" value="TLDC"/>
    <property type="match status" value="1"/>
</dbReference>
<keyword evidence="6" id="KW-1133">Transmembrane helix</keyword>
<keyword evidence="9" id="KW-1185">Reference proteome</keyword>
<dbReference type="InterPro" id="IPR006571">
    <property type="entry name" value="TLDc_dom"/>
</dbReference>
<feature type="non-terminal residue" evidence="8">
    <location>
        <position position="389"/>
    </location>
</feature>
<keyword evidence="3" id="KW-0496">Mitochondrion</keyword>
<proteinExistence type="inferred from homology"/>
<dbReference type="SMART" id="SM00584">
    <property type="entry name" value="TLDc"/>
    <property type="match status" value="1"/>
</dbReference>
<dbReference type="GO" id="GO:0005739">
    <property type="term" value="C:mitochondrion"/>
    <property type="evidence" value="ECO:0007669"/>
    <property type="project" value="UniProtKB-SubCell"/>
</dbReference>
<comment type="similarity">
    <text evidence="2">Belongs to the OXR1 family.</text>
</comment>
<keyword evidence="6" id="KW-0472">Membrane</keyword>
<dbReference type="PANTHER" id="PTHR23354">
    <property type="entry name" value="NUCLEOLAR PROTEIN 7/ESTROGEN RECEPTOR COACTIVATOR-RELATED"/>
    <property type="match status" value="1"/>
</dbReference>
<feature type="region of interest" description="Disordered" evidence="5">
    <location>
        <begin position="24"/>
        <end position="57"/>
    </location>
</feature>
<gene>
    <name evidence="8" type="primary">oxr1</name>
    <name evidence="8" type="ORF">CR513_51522</name>
</gene>
<evidence type="ECO:0000256" key="5">
    <source>
        <dbReference type="SAM" id="MobiDB-lite"/>
    </source>
</evidence>
<comment type="caution">
    <text evidence="8">The sequence shown here is derived from an EMBL/GenBank/DDBJ whole genome shotgun (WGS) entry which is preliminary data.</text>
</comment>
<evidence type="ECO:0000256" key="1">
    <source>
        <dbReference type="ARBA" id="ARBA00004173"/>
    </source>
</evidence>
<dbReference type="PANTHER" id="PTHR23354:SF62">
    <property type="entry name" value="MUSTARD, ISOFORM V"/>
    <property type="match status" value="1"/>
</dbReference>
<reference evidence="8" key="1">
    <citation type="submission" date="2018-05" db="EMBL/GenBank/DDBJ databases">
        <title>Draft genome of Mucuna pruriens seed.</title>
        <authorList>
            <person name="Nnadi N.E."/>
            <person name="Vos R."/>
            <person name="Hasami M.H."/>
            <person name="Devisetty U.K."/>
            <person name="Aguiy J.C."/>
        </authorList>
    </citation>
    <scope>NUCLEOTIDE SEQUENCE [LARGE SCALE GENOMIC DNA]</scope>
    <source>
        <strain evidence="8">JCA_2017</strain>
    </source>
</reference>
<accession>A0A371ETJ4</accession>
<keyword evidence="6" id="KW-0812">Transmembrane</keyword>
<feature type="domain" description="TLDc" evidence="7">
    <location>
        <begin position="171"/>
        <end position="368"/>
    </location>
</feature>
<protein>
    <recommendedName>
        <fullName evidence="4">Oxidation resistance protein 1</fullName>
    </recommendedName>
</protein>
<dbReference type="EMBL" id="QJKJ01012136">
    <property type="protein sequence ID" value="RDX69371.1"/>
    <property type="molecule type" value="Genomic_DNA"/>
</dbReference>
<evidence type="ECO:0000313" key="9">
    <source>
        <dbReference type="Proteomes" id="UP000257109"/>
    </source>
</evidence>